<reference evidence="3" key="1">
    <citation type="journal article" date="2019" name="Int. J. Syst. Evol. Microbiol.">
        <title>The Global Catalogue of Microorganisms (GCM) 10K type strain sequencing project: providing services to taxonomists for standard genome sequencing and annotation.</title>
        <authorList>
            <consortium name="The Broad Institute Genomics Platform"/>
            <consortium name="The Broad Institute Genome Sequencing Center for Infectious Disease"/>
            <person name="Wu L."/>
            <person name="Ma J."/>
        </authorList>
    </citation>
    <scope>NUCLEOTIDE SEQUENCE [LARGE SCALE GENOMIC DNA]</scope>
    <source>
        <strain evidence="3">KCTC 52366</strain>
    </source>
</reference>
<evidence type="ECO:0000313" key="2">
    <source>
        <dbReference type="EMBL" id="MFC3145131.1"/>
    </source>
</evidence>
<feature type="chain" id="PRO_5045297534" evidence="1">
    <location>
        <begin position="21"/>
        <end position="140"/>
    </location>
</feature>
<comment type="caution">
    <text evidence="2">The sequence shown here is derived from an EMBL/GenBank/DDBJ whole genome shotgun (WGS) entry which is preliminary data.</text>
</comment>
<keyword evidence="3" id="KW-1185">Reference proteome</keyword>
<proteinExistence type="predicted"/>
<feature type="signal peptide" evidence="1">
    <location>
        <begin position="1"/>
        <end position="20"/>
    </location>
</feature>
<dbReference type="RefSeq" id="WP_275634332.1">
    <property type="nucleotide sequence ID" value="NZ_JARGYD010000008.1"/>
</dbReference>
<keyword evidence="1" id="KW-0732">Signal</keyword>
<gene>
    <name evidence="2" type="ORF">ACFOGP_20590</name>
</gene>
<dbReference type="EMBL" id="JBHRTB010000010">
    <property type="protein sequence ID" value="MFC3145131.1"/>
    <property type="molecule type" value="Genomic_DNA"/>
</dbReference>
<organism evidence="2 3">
    <name type="scientific">Psychromarinibacter halotolerans</name>
    <dbReference type="NCBI Taxonomy" id="1775175"/>
    <lineage>
        <taxon>Bacteria</taxon>
        <taxon>Pseudomonadati</taxon>
        <taxon>Pseudomonadota</taxon>
        <taxon>Alphaproteobacteria</taxon>
        <taxon>Rhodobacterales</taxon>
        <taxon>Paracoccaceae</taxon>
        <taxon>Psychromarinibacter</taxon>
    </lineage>
</organism>
<accession>A0ABV7GXM7</accession>
<sequence>MKRIASLAALAAVFATSAVAEPLTEREKAIYSSTCAHFDNRVESAPADVDTGLLFALAESCASALGDLGEESGDAAATYLARLAEFKAIVVGMNVRRVFGDGPATPVSATGEYLIARRMGLLGAYRAYASAADIRLAGID</sequence>
<dbReference type="Proteomes" id="UP001595632">
    <property type="component" value="Unassembled WGS sequence"/>
</dbReference>
<evidence type="ECO:0000256" key="1">
    <source>
        <dbReference type="SAM" id="SignalP"/>
    </source>
</evidence>
<protein>
    <submittedName>
        <fullName evidence="2">Uncharacterized protein</fullName>
    </submittedName>
</protein>
<name>A0ABV7GXM7_9RHOB</name>
<evidence type="ECO:0000313" key="3">
    <source>
        <dbReference type="Proteomes" id="UP001595632"/>
    </source>
</evidence>